<dbReference type="AlphaFoldDB" id="A0A177AR19"/>
<organism evidence="1 2">
    <name type="scientific">Intoshia linei</name>
    <dbReference type="NCBI Taxonomy" id="1819745"/>
    <lineage>
        <taxon>Eukaryota</taxon>
        <taxon>Metazoa</taxon>
        <taxon>Spiralia</taxon>
        <taxon>Lophotrochozoa</taxon>
        <taxon>Mesozoa</taxon>
        <taxon>Orthonectida</taxon>
        <taxon>Rhopaluridae</taxon>
        <taxon>Intoshia</taxon>
    </lineage>
</organism>
<dbReference type="EMBL" id="LWCA01002760">
    <property type="protein sequence ID" value="OAF63704.1"/>
    <property type="molecule type" value="Genomic_DNA"/>
</dbReference>
<gene>
    <name evidence="1" type="ORF">A3Q56_08591</name>
</gene>
<dbReference type="Proteomes" id="UP000078046">
    <property type="component" value="Unassembled WGS sequence"/>
</dbReference>
<feature type="non-terminal residue" evidence="1">
    <location>
        <position position="115"/>
    </location>
</feature>
<protein>
    <submittedName>
        <fullName evidence="1">Uncharacterized protein</fullName>
    </submittedName>
</protein>
<sequence>RNKSKQLKFNGLIRAYIINDEVGEIEFIDGVQEKPTSLLDISVSLTSASQEKKYFIKFKLDDKYNFSSKIHISIHDSNTEFKIVAIKHDGNICFRDYSVCLLKLSPFIQVVYLSL</sequence>
<name>A0A177AR19_9BILA</name>
<keyword evidence="2" id="KW-1185">Reference proteome</keyword>
<proteinExistence type="predicted"/>
<comment type="caution">
    <text evidence="1">The sequence shown here is derived from an EMBL/GenBank/DDBJ whole genome shotgun (WGS) entry which is preliminary data.</text>
</comment>
<feature type="non-terminal residue" evidence="1">
    <location>
        <position position="1"/>
    </location>
</feature>
<evidence type="ECO:0000313" key="2">
    <source>
        <dbReference type="Proteomes" id="UP000078046"/>
    </source>
</evidence>
<evidence type="ECO:0000313" key="1">
    <source>
        <dbReference type="EMBL" id="OAF63704.1"/>
    </source>
</evidence>
<reference evidence="1 2" key="1">
    <citation type="submission" date="2016-04" db="EMBL/GenBank/DDBJ databases">
        <title>The genome of Intoshia linei affirms orthonectids as highly simplified spiralians.</title>
        <authorList>
            <person name="Mikhailov K.V."/>
            <person name="Slusarev G.S."/>
            <person name="Nikitin M.A."/>
            <person name="Logacheva M.D."/>
            <person name="Penin A."/>
            <person name="Aleoshin V."/>
            <person name="Panchin Y.V."/>
        </authorList>
    </citation>
    <scope>NUCLEOTIDE SEQUENCE [LARGE SCALE GENOMIC DNA]</scope>
    <source>
        <strain evidence="1">Intl2013</strain>
        <tissue evidence="1">Whole animal</tissue>
    </source>
</reference>
<accession>A0A177AR19</accession>